<evidence type="ECO:0000256" key="2">
    <source>
        <dbReference type="SAM" id="Phobius"/>
    </source>
</evidence>
<evidence type="ECO:0000313" key="5">
    <source>
        <dbReference type="EMBL" id="KAK6538443.1"/>
    </source>
</evidence>
<evidence type="ECO:0000259" key="4">
    <source>
        <dbReference type="Pfam" id="PF17102"/>
    </source>
</evidence>
<reference evidence="5 6" key="1">
    <citation type="submission" date="2019-10" db="EMBL/GenBank/DDBJ databases">
        <authorList>
            <person name="Palmer J.M."/>
        </authorList>
    </citation>
    <scope>NUCLEOTIDE SEQUENCE [LARGE SCALE GENOMIC DNA]</scope>
    <source>
        <strain evidence="5 6">TWF694</strain>
    </source>
</reference>
<feature type="domain" description="Stealth protein CR3 conserved region 3" evidence="4">
    <location>
        <begin position="437"/>
        <end position="486"/>
    </location>
</feature>
<dbReference type="GO" id="GO:0016757">
    <property type="term" value="F:glycosyltransferase activity"/>
    <property type="evidence" value="ECO:0007669"/>
    <property type="project" value="UniProtKB-KW"/>
</dbReference>
<dbReference type="InterPro" id="IPR027310">
    <property type="entry name" value="Profilin_CS"/>
</dbReference>
<dbReference type="InterPro" id="IPR031358">
    <property type="entry name" value="Stealth_CR1"/>
</dbReference>
<feature type="domain" description="Stealth protein CR1 conserved region 1" evidence="3">
    <location>
        <begin position="218"/>
        <end position="242"/>
    </location>
</feature>
<accession>A0AAV9XF09</accession>
<feature type="transmembrane region" description="Helical" evidence="2">
    <location>
        <begin position="73"/>
        <end position="94"/>
    </location>
</feature>
<dbReference type="AlphaFoldDB" id="A0AAV9XF09"/>
<keyword evidence="2" id="KW-1133">Transmembrane helix</keyword>
<keyword evidence="5" id="KW-0328">Glycosyltransferase</keyword>
<dbReference type="InterPro" id="IPR047141">
    <property type="entry name" value="Stealth"/>
</dbReference>
<keyword evidence="2" id="KW-0472">Membrane</keyword>
<dbReference type="Pfam" id="PF17101">
    <property type="entry name" value="Stealth_CR1"/>
    <property type="match status" value="1"/>
</dbReference>
<dbReference type="GO" id="GO:0046835">
    <property type="term" value="P:carbohydrate phosphorylation"/>
    <property type="evidence" value="ECO:0007669"/>
    <property type="project" value="TreeGrafter"/>
</dbReference>
<dbReference type="GO" id="GO:0003976">
    <property type="term" value="F:UDP-N-acetylglucosamine-lysosomal-enzyme N-acetylglucosaminephosphotransferase activity"/>
    <property type="evidence" value="ECO:0007669"/>
    <property type="project" value="TreeGrafter"/>
</dbReference>
<protein>
    <submittedName>
        <fullName evidence="5">Xanthine phosphoribosyltransferase 1</fullName>
    </submittedName>
</protein>
<dbReference type="GO" id="GO:0005794">
    <property type="term" value="C:Golgi apparatus"/>
    <property type="evidence" value="ECO:0007669"/>
    <property type="project" value="TreeGrafter"/>
</dbReference>
<dbReference type="Pfam" id="PF17102">
    <property type="entry name" value="Stealth_CR3"/>
    <property type="match status" value="1"/>
</dbReference>
<comment type="caution">
    <text evidence="5">The sequence shown here is derived from an EMBL/GenBank/DDBJ whole genome shotgun (WGS) entry which is preliminary data.</text>
</comment>
<dbReference type="Proteomes" id="UP001365542">
    <property type="component" value="Unassembled WGS sequence"/>
</dbReference>
<organism evidence="5 6">
    <name type="scientific">Orbilia ellipsospora</name>
    <dbReference type="NCBI Taxonomy" id="2528407"/>
    <lineage>
        <taxon>Eukaryota</taxon>
        <taxon>Fungi</taxon>
        <taxon>Dikarya</taxon>
        <taxon>Ascomycota</taxon>
        <taxon>Pezizomycotina</taxon>
        <taxon>Orbiliomycetes</taxon>
        <taxon>Orbiliales</taxon>
        <taxon>Orbiliaceae</taxon>
        <taxon>Orbilia</taxon>
    </lineage>
</organism>
<dbReference type="InterPro" id="IPR031357">
    <property type="entry name" value="Stealth_CR3"/>
</dbReference>
<keyword evidence="1" id="KW-0808">Transferase</keyword>
<dbReference type="EMBL" id="JAVHJO010000007">
    <property type="protein sequence ID" value="KAK6538443.1"/>
    <property type="molecule type" value="Genomic_DNA"/>
</dbReference>
<dbReference type="PANTHER" id="PTHR24045:SF0">
    <property type="entry name" value="N-ACETYLGLUCOSAMINE-1-PHOSPHOTRANSFERASE SUBUNITS ALPHA_BETA"/>
    <property type="match status" value="1"/>
</dbReference>
<sequence>MSWNQYTDKDAYQPFLSASRLFSLLRKPISLTLRRLSDNIPTPIRNIYSDYRPIPQALPLFYNEPSSSIRRGFVLLASLSTCCVLLFFSFLGYYTNTGRESPTWGRDDVSRLLGPSYPLGVIVSPFEWSTFSFGSRPIPAPPPEPPGTTVLEVVPPSEWIECPAAREYTRSLPEVTFVPLEEVIDRDEESNLSWLDEWITNGRLGTTTSSRPQAPTLDVIYTWVNGSSPAFKTAKDAVESKSRLWSIDGYHRDTMNRHHDWDELRYSMRSLERFLEKDETGQLKSPNPLGKISIVSTDHTDGAESAQAPLWLDISSSDSPEIIAQESLISPALQHTCAVDTFSSCSIEARLDRLQGNDKIIVLSDDMLLSNQHTAADIYSPLYGLPFTFDYGWSDFAIDYPPAFGSIEHTTGEMPYLFFSAYLLNIRFGWEGRSYTKHTLHPMSRSILRELRSTFPSAFELSSAQRFRGESPSIHLWFLFYWYVIERHRETLIWSYLYGKMQDDKTGNININDLRTRLNNIDTTTNFTRTSLLPESVTEAYKSAGIESNKAYQALWSSADGPVWLSQEPERDLAVRFDAKLGEKLPFDEARQLHPCEMEPKCFEFDDDSDNVPTNSIFEKWRRVERSCGDCMINALLRESGPTGLAAFLPENSHKRKIATRALHRYAYTVSRVDARYGMMDSVETIDSLSSEWIKDQPSEVCFNDHFLSQDPIEIAQFASRAKEFFEAYYPGKSKWEL</sequence>
<keyword evidence="2" id="KW-0812">Transmembrane</keyword>
<dbReference type="PANTHER" id="PTHR24045">
    <property type="match status" value="1"/>
</dbReference>
<gene>
    <name evidence="5" type="primary">XPT1</name>
    <name evidence="5" type="ORF">TWF694_010028</name>
</gene>
<name>A0AAV9XF09_9PEZI</name>
<evidence type="ECO:0000259" key="3">
    <source>
        <dbReference type="Pfam" id="PF17101"/>
    </source>
</evidence>
<evidence type="ECO:0000256" key="1">
    <source>
        <dbReference type="ARBA" id="ARBA00022679"/>
    </source>
</evidence>
<dbReference type="PROSITE" id="PS00414">
    <property type="entry name" value="PROFILIN"/>
    <property type="match status" value="1"/>
</dbReference>
<keyword evidence="6" id="KW-1185">Reference proteome</keyword>
<evidence type="ECO:0000313" key="6">
    <source>
        <dbReference type="Proteomes" id="UP001365542"/>
    </source>
</evidence>
<proteinExistence type="predicted"/>
<dbReference type="GO" id="GO:0003779">
    <property type="term" value="F:actin binding"/>
    <property type="evidence" value="ECO:0007669"/>
    <property type="project" value="InterPro"/>
</dbReference>